<dbReference type="OrthoDB" id="9014at2157"/>
<dbReference type="AlphaFoldDB" id="A0A2U9IH61"/>
<dbReference type="PANTHER" id="PTHR31118:SF12">
    <property type="entry name" value="CYCLASE-LIKE PROTEIN 2"/>
    <property type="match status" value="1"/>
</dbReference>
<dbReference type="PANTHER" id="PTHR31118">
    <property type="entry name" value="CYCLASE-LIKE PROTEIN 2"/>
    <property type="match status" value="1"/>
</dbReference>
<dbReference type="EMBL" id="CP029289">
    <property type="protein sequence ID" value="AWR95305.1"/>
    <property type="molecule type" value="Genomic_DNA"/>
</dbReference>
<evidence type="ECO:0000313" key="2">
    <source>
        <dbReference type="Proteomes" id="UP000248044"/>
    </source>
</evidence>
<name>A0A2U9IH61_9CREN</name>
<dbReference type="Gene3D" id="3.50.30.50">
    <property type="entry name" value="Putative cyclase"/>
    <property type="match status" value="1"/>
</dbReference>
<dbReference type="Pfam" id="PF04199">
    <property type="entry name" value="Cyclase"/>
    <property type="match status" value="1"/>
</dbReference>
<dbReference type="GO" id="GO:0019441">
    <property type="term" value="P:L-tryptophan catabolic process to kynurenine"/>
    <property type="evidence" value="ECO:0007669"/>
    <property type="project" value="InterPro"/>
</dbReference>
<accession>A0A2U9IH61</accession>
<protein>
    <submittedName>
        <fullName evidence="1">Cyclase</fullName>
    </submittedName>
</protein>
<evidence type="ECO:0000313" key="1">
    <source>
        <dbReference type="EMBL" id="AWR95305.1"/>
    </source>
</evidence>
<dbReference type="InterPro" id="IPR037175">
    <property type="entry name" value="KFase_sf"/>
</dbReference>
<dbReference type="GeneID" id="36833004"/>
<sequence length="236" mass="26944">MSFREFLHNNLIKTKIFDLTHLIYHNMPVYPTSPIISINQINSVAKDKFSSREIKMITHHGTHFDAPSHMLDQGKSVDQINPSMFIQRCAILNLSFLKPKEEIISKYLLQFKDIISRNEAILLYTGWSKKRGINSEYLFQWPYLDIEGATYLVSFKNLKIIGTDGLSIAGYGNSANIIDTHKILLEKDILIVEELNFNNISTILDPVNYLEGVFIGLPMLIKEADGAPARVLFILE</sequence>
<dbReference type="RefSeq" id="WP_110271185.1">
    <property type="nucleotide sequence ID" value="NZ_CP029289.2"/>
</dbReference>
<dbReference type="Proteomes" id="UP000248044">
    <property type="component" value="Chromosome"/>
</dbReference>
<keyword evidence="2" id="KW-1185">Reference proteome</keyword>
<reference evidence="1 2" key="1">
    <citation type="submission" date="2018-05" db="EMBL/GenBank/DDBJ databases">
        <title>Complete Genome Sequences of Extremely Thermoacidophilic, Metal-Mobilizing Type-Strain Members of the Archaeal Family Sulfolobaceae: Acidianus brierleyi DSM-1651T, Acidianus sulfidivorans DSM-18786T, Metallosphaera hakonensis DSM-7519T, and Metallosphaera prunae DSM-10039T.</title>
        <authorList>
            <person name="Counts J.A."/>
            <person name="Kelly R.M."/>
        </authorList>
    </citation>
    <scope>NUCLEOTIDE SEQUENCE [LARGE SCALE GENOMIC DNA]</scope>
    <source>
        <strain evidence="1 2">DSM 1651</strain>
    </source>
</reference>
<dbReference type="SUPFAM" id="SSF102198">
    <property type="entry name" value="Putative cyclase"/>
    <property type="match status" value="1"/>
</dbReference>
<organism evidence="1 2">
    <name type="scientific">Acidianus brierleyi</name>
    <dbReference type="NCBI Taxonomy" id="41673"/>
    <lineage>
        <taxon>Archaea</taxon>
        <taxon>Thermoproteota</taxon>
        <taxon>Thermoprotei</taxon>
        <taxon>Sulfolobales</taxon>
        <taxon>Sulfolobaceae</taxon>
        <taxon>Acidianus</taxon>
    </lineage>
</organism>
<dbReference type="InterPro" id="IPR007325">
    <property type="entry name" value="KFase/CYL"/>
</dbReference>
<dbReference type="GO" id="GO:0004061">
    <property type="term" value="F:arylformamidase activity"/>
    <property type="evidence" value="ECO:0007669"/>
    <property type="project" value="InterPro"/>
</dbReference>
<dbReference type="KEGG" id="abri:DFR85_12570"/>
<gene>
    <name evidence="1" type="ORF">DFR85_12570</name>
</gene>
<proteinExistence type="predicted"/>